<evidence type="ECO:0000256" key="4">
    <source>
        <dbReference type="ARBA" id="ARBA00022725"/>
    </source>
</evidence>
<dbReference type="InterPro" id="IPR000725">
    <property type="entry name" value="Olfact_rcpt"/>
</dbReference>
<evidence type="ECO:0000256" key="6">
    <source>
        <dbReference type="ARBA" id="ARBA00023040"/>
    </source>
</evidence>
<organism evidence="11 12">
    <name type="scientific">Grallaria varia</name>
    <name type="common">variegated antpitta</name>
    <dbReference type="NCBI Taxonomy" id="117165"/>
    <lineage>
        <taxon>Eukaryota</taxon>
        <taxon>Metazoa</taxon>
        <taxon>Chordata</taxon>
        <taxon>Craniata</taxon>
        <taxon>Vertebrata</taxon>
        <taxon>Euteleostomi</taxon>
        <taxon>Archelosauria</taxon>
        <taxon>Archosauria</taxon>
        <taxon>Dinosauria</taxon>
        <taxon>Saurischia</taxon>
        <taxon>Theropoda</taxon>
        <taxon>Coelurosauria</taxon>
        <taxon>Aves</taxon>
        <taxon>Neognathae</taxon>
        <taxon>Neoaves</taxon>
        <taxon>Telluraves</taxon>
        <taxon>Australaves</taxon>
        <taxon>Passeriformes</taxon>
        <taxon>Formicariidae</taxon>
        <taxon>Grallaria</taxon>
    </lineage>
</organism>
<keyword evidence="9" id="KW-0807">Transducer</keyword>
<keyword evidence="4" id="KW-0716">Sensory transduction</keyword>
<evidence type="ECO:0000256" key="2">
    <source>
        <dbReference type="ARBA" id="ARBA00022475"/>
    </source>
</evidence>
<proteinExistence type="predicted"/>
<evidence type="ECO:0000256" key="5">
    <source>
        <dbReference type="ARBA" id="ARBA00022989"/>
    </source>
</evidence>
<dbReference type="GO" id="GO:0005886">
    <property type="term" value="C:plasma membrane"/>
    <property type="evidence" value="ECO:0007669"/>
    <property type="project" value="UniProtKB-SubCell"/>
</dbReference>
<keyword evidence="6" id="KW-0297">G-protein coupled receptor</keyword>
<keyword evidence="5 10" id="KW-1133">Transmembrane helix</keyword>
<name>A0A7K8ZD78_9PASS</name>
<evidence type="ECO:0000256" key="7">
    <source>
        <dbReference type="ARBA" id="ARBA00023136"/>
    </source>
</evidence>
<feature type="transmembrane region" description="Helical" evidence="10">
    <location>
        <begin position="65"/>
        <end position="87"/>
    </location>
</feature>
<dbReference type="PRINTS" id="PR00245">
    <property type="entry name" value="OLFACTORYR"/>
</dbReference>
<feature type="non-terminal residue" evidence="11">
    <location>
        <position position="93"/>
    </location>
</feature>
<feature type="non-terminal residue" evidence="11">
    <location>
        <position position="1"/>
    </location>
</feature>
<dbReference type="GO" id="GO:0004930">
    <property type="term" value="F:G protein-coupled receptor activity"/>
    <property type="evidence" value="ECO:0007669"/>
    <property type="project" value="UniProtKB-KW"/>
</dbReference>
<keyword evidence="3 10" id="KW-0812">Transmembrane</keyword>
<dbReference type="GO" id="GO:0004984">
    <property type="term" value="F:olfactory receptor activity"/>
    <property type="evidence" value="ECO:0007669"/>
    <property type="project" value="InterPro"/>
</dbReference>
<keyword evidence="2" id="KW-1003">Cell membrane</keyword>
<gene>
    <name evidence="11" type="primary">Or14a2_1</name>
    <name evidence="11" type="ORF">GRAVAR_R05848</name>
</gene>
<dbReference type="SUPFAM" id="SSF81321">
    <property type="entry name" value="Family A G protein-coupled receptor-like"/>
    <property type="match status" value="1"/>
</dbReference>
<dbReference type="Proteomes" id="UP000591535">
    <property type="component" value="Unassembled WGS sequence"/>
</dbReference>
<dbReference type="Gene3D" id="1.20.1070.10">
    <property type="entry name" value="Rhodopsin 7-helix transmembrane proteins"/>
    <property type="match status" value="1"/>
</dbReference>
<protein>
    <submittedName>
        <fullName evidence="11">O14A2 protein</fullName>
    </submittedName>
</protein>
<keyword evidence="12" id="KW-1185">Reference proteome</keyword>
<dbReference type="InterPro" id="IPR050516">
    <property type="entry name" value="Olfactory_GPCR"/>
</dbReference>
<sequence>LASSCFVFVVFSYVHIFRAVLRIPSEQGWHKAFSTCLPHLAVVYFFISTSFFAHLKPISISSLSLALALSVLYLVVPPALNPLIYSLRNKELK</sequence>
<evidence type="ECO:0000256" key="8">
    <source>
        <dbReference type="ARBA" id="ARBA00023170"/>
    </source>
</evidence>
<accession>A0A7K8ZD78</accession>
<reference evidence="11 12" key="1">
    <citation type="submission" date="2019-09" db="EMBL/GenBank/DDBJ databases">
        <title>Bird 10,000 Genomes (B10K) Project - Family phase.</title>
        <authorList>
            <person name="Zhang G."/>
        </authorList>
    </citation>
    <scope>NUCLEOTIDE SEQUENCE [LARGE SCALE GENOMIC DNA]</scope>
    <source>
        <strain evidence="11">B10K-DU-001-02</strain>
        <tissue evidence="11">Muscle</tissue>
    </source>
</reference>
<keyword evidence="8" id="KW-0675">Receptor</keyword>
<dbReference type="EMBL" id="VWZG01000344">
    <property type="protein sequence ID" value="NXG13140.1"/>
    <property type="molecule type" value="Genomic_DNA"/>
</dbReference>
<evidence type="ECO:0000313" key="12">
    <source>
        <dbReference type="Proteomes" id="UP000591535"/>
    </source>
</evidence>
<evidence type="ECO:0000256" key="3">
    <source>
        <dbReference type="ARBA" id="ARBA00022692"/>
    </source>
</evidence>
<evidence type="ECO:0000256" key="10">
    <source>
        <dbReference type="SAM" id="Phobius"/>
    </source>
</evidence>
<dbReference type="AlphaFoldDB" id="A0A7K8ZD78"/>
<comment type="subcellular location">
    <subcellularLocation>
        <location evidence="1">Cell membrane</location>
        <topology evidence="1">Multi-pass membrane protein</topology>
    </subcellularLocation>
</comment>
<feature type="transmembrane region" description="Helical" evidence="10">
    <location>
        <begin position="6"/>
        <end position="24"/>
    </location>
</feature>
<comment type="caution">
    <text evidence="11">The sequence shown here is derived from an EMBL/GenBank/DDBJ whole genome shotgun (WGS) entry which is preliminary data.</text>
</comment>
<keyword evidence="4" id="KW-0552">Olfaction</keyword>
<keyword evidence="7 10" id="KW-0472">Membrane</keyword>
<feature type="transmembrane region" description="Helical" evidence="10">
    <location>
        <begin position="36"/>
        <end position="53"/>
    </location>
</feature>
<evidence type="ECO:0000313" key="11">
    <source>
        <dbReference type="EMBL" id="NXG13140.1"/>
    </source>
</evidence>
<evidence type="ECO:0000256" key="9">
    <source>
        <dbReference type="ARBA" id="ARBA00023224"/>
    </source>
</evidence>
<dbReference type="Pfam" id="PF13853">
    <property type="entry name" value="7tm_4"/>
    <property type="match status" value="1"/>
</dbReference>
<evidence type="ECO:0000256" key="1">
    <source>
        <dbReference type="ARBA" id="ARBA00004651"/>
    </source>
</evidence>
<dbReference type="PANTHER" id="PTHR26452">
    <property type="entry name" value="OLFACTORY RECEPTOR"/>
    <property type="match status" value="1"/>
</dbReference>